<evidence type="ECO:0000313" key="3">
    <source>
        <dbReference type="Proteomes" id="UP001295444"/>
    </source>
</evidence>
<evidence type="ECO:0000313" key="2">
    <source>
        <dbReference type="EMBL" id="CAH2327838.1"/>
    </source>
</evidence>
<feature type="region of interest" description="Disordered" evidence="1">
    <location>
        <begin position="71"/>
        <end position="103"/>
    </location>
</feature>
<protein>
    <submittedName>
        <fullName evidence="2">Uncharacterized protein</fullName>
    </submittedName>
</protein>
<sequence>MITNYSQPPSALTFEGLPYPPALQQTCFRVLQSLSHRYSWRSTRTTSTTGQLEYSSPDRCTSIFTRHIGSSRCRSPPITGQGKRGLDTRGQPRHPSPPVNASNTGATVCLPLALITSYTKRYR</sequence>
<dbReference type="AlphaFoldDB" id="A0AAD1TIE8"/>
<dbReference type="Proteomes" id="UP001295444">
    <property type="component" value="Chromosome 13"/>
</dbReference>
<gene>
    <name evidence="2" type="ORF">PECUL_23A032950</name>
</gene>
<accession>A0AAD1TIE8</accession>
<organism evidence="2 3">
    <name type="scientific">Pelobates cultripes</name>
    <name type="common">Western spadefoot toad</name>
    <dbReference type="NCBI Taxonomy" id="61616"/>
    <lineage>
        <taxon>Eukaryota</taxon>
        <taxon>Metazoa</taxon>
        <taxon>Chordata</taxon>
        <taxon>Craniata</taxon>
        <taxon>Vertebrata</taxon>
        <taxon>Euteleostomi</taxon>
        <taxon>Amphibia</taxon>
        <taxon>Batrachia</taxon>
        <taxon>Anura</taxon>
        <taxon>Pelobatoidea</taxon>
        <taxon>Pelobatidae</taxon>
        <taxon>Pelobates</taxon>
    </lineage>
</organism>
<keyword evidence="3" id="KW-1185">Reference proteome</keyword>
<proteinExistence type="predicted"/>
<evidence type="ECO:0000256" key="1">
    <source>
        <dbReference type="SAM" id="MobiDB-lite"/>
    </source>
</evidence>
<reference evidence="2" key="1">
    <citation type="submission" date="2022-03" db="EMBL/GenBank/DDBJ databases">
        <authorList>
            <person name="Alioto T."/>
            <person name="Alioto T."/>
            <person name="Gomez Garrido J."/>
        </authorList>
    </citation>
    <scope>NUCLEOTIDE SEQUENCE</scope>
</reference>
<name>A0AAD1TIE8_PELCU</name>
<dbReference type="EMBL" id="OW240924">
    <property type="protein sequence ID" value="CAH2327838.1"/>
    <property type="molecule type" value="Genomic_DNA"/>
</dbReference>